<dbReference type="GO" id="GO:0031083">
    <property type="term" value="C:BLOC-1 complex"/>
    <property type="evidence" value="ECO:0007669"/>
    <property type="project" value="TreeGrafter"/>
</dbReference>
<protein>
    <submittedName>
        <fullName evidence="2">Biogenesis of lysosome-related organelles complex 1 subunit 4</fullName>
    </submittedName>
</protein>
<evidence type="ECO:0000256" key="1">
    <source>
        <dbReference type="SAM" id="MobiDB-lite"/>
    </source>
</evidence>
<dbReference type="InterPro" id="IPR024857">
    <property type="entry name" value="Cappuccino"/>
</dbReference>
<sequence>MKMEVENVEKLNPEETEENNDPGSKLVEDLAIEYSQYMKIDTEAEYGKFFTTVEEMLTKLEEFGQLVELVRSDTAICMNDAMPLIQNKCNEMHTVFDKIDNLEKFVLLVKDNVSVMETELVKAEDQMGSFSGLKKMLSSFVSPKKTQTKVTKQADYEVPNIFKTEDYLQTKHSKDIKEEPNKDNEQK</sequence>
<evidence type="ECO:0000313" key="3">
    <source>
        <dbReference type="Proteomes" id="UP000596742"/>
    </source>
</evidence>
<dbReference type="Proteomes" id="UP000596742">
    <property type="component" value="Unassembled WGS sequence"/>
</dbReference>
<reference evidence="2" key="1">
    <citation type="submission" date="2018-11" db="EMBL/GenBank/DDBJ databases">
        <authorList>
            <person name="Alioto T."/>
            <person name="Alioto T."/>
        </authorList>
    </citation>
    <scope>NUCLEOTIDE SEQUENCE</scope>
</reference>
<comment type="caution">
    <text evidence="2">The sequence shown here is derived from an EMBL/GenBank/DDBJ whole genome shotgun (WGS) entry which is preliminary data.</text>
</comment>
<name>A0A8B6BYN6_MYTGA</name>
<keyword evidence="3" id="KW-1185">Reference proteome</keyword>
<proteinExistence type="predicted"/>
<gene>
    <name evidence="2" type="ORF">MGAL_10B081658</name>
</gene>
<dbReference type="PANTHER" id="PTHR16230">
    <property type="entry name" value="CAPPUCCINO"/>
    <property type="match status" value="1"/>
</dbReference>
<dbReference type="PANTHER" id="PTHR16230:SF3">
    <property type="entry name" value="BIOGENESIS OF LYSOSOMAL ORGANELLES COMPLEX-1, SUBUNIT 4, CAPPUCCINO"/>
    <property type="match status" value="1"/>
</dbReference>
<evidence type="ECO:0000313" key="2">
    <source>
        <dbReference type="EMBL" id="VDH97261.1"/>
    </source>
</evidence>
<dbReference type="OrthoDB" id="2372305at2759"/>
<feature type="compositionally biased region" description="Basic and acidic residues" evidence="1">
    <location>
        <begin position="1"/>
        <end position="13"/>
    </location>
</feature>
<dbReference type="AlphaFoldDB" id="A0A8B6BYN6"/>
<feature type="region of interest" description="Disordered" evidence="1">
    <location>
        <begin position="1"/>
        <end position="24"/>
    </location>
</feature>
<dbReference type="EMBL" id="UYJE01000886">
    <property type="protein sequence ID" value="VDH97261.1"/>
    <property type="molecule type" value="Genomic_DNA"/>
</dbReference>
<organism evidence="2 3">
    <name type="scientific">Mytilus galloprovincialis</name>
    <name type="common">Mediterranean mussel</name>
    <dbReference type="NCBI Taxonomy" id="29158"/>
    <lineage>
        <taxon>Eukaryota</taxon>
        <taxon>Metazoa</taxon>
        <taxon>Spiralia</taxon>
        <taxon>Lophotrochozoa</taxon>
        <taxon>Mollusca</taxon>
        <taxon>Bivalvia</taxon>
        <taxon>Autobranchia</taxon>
        <taxon>Pteriomorphia</taxon>
        <taxon>Mytilida</taxon>
        <taxon>Mytiloidea</taxon>
        <taxon>Mytilidae</taxon>
        <taxon>Mytilinae</taxon>
        <taxon>Mytilus</taxon>
    </lineage>
</organism>
<accession>A0A8B6BYN6</accession>